<dbReference type="AlphaFoldDB" id="A0A1C7LS44"/>
<organism evidence="2 3">
    <name type="scientific">Grifola frondosa</name>
    <name type="common">Maitake</name>
    <name type="synonym">Polyporus frondosus</name>
    <dbReference type="NCBI Taxonomy" id="5627"/>
    <lineage>
        <taxon>Eukaryota</taxon>
        <taxon>Fungi</taxon>
        <taxon>Dikarya</taxon>
        <taxon>Basidiomycota</taxon>
        <taxon>Agaricomycotina</taxon>
        <taxon>Agaricomycetes</taxon>
        <taxon>Polyporales</taxon>
        <taxon>Grifolaceae</taxon>
        <taxon>Grifola</taxon>
    </lineage>
</organism>
<proteinExistence type="predicted"/>
<protein>
    <recommendedName>
        <fullName evidence="1">DUF6699 domain-containing protein</fullName>
    </recommendedName>
</protein>
<dbReference type="Proteomes" id="UP000092993">
    <property type="component" value="Unassembled WGS sequence"/>
</dbReference>
<gene>
    <name evidence="2" type="ORF">A0H81_12226</name>
</gene>
<keyword evidence="3" id="KW-1185">Reference proteome</keyword>
<accession>A0A1C7LS44</accession>
<evidence type="ECO:0000313" key="2">
    <source>
        <dbReference type="EMBL" id="OBZ67665.1"/>
    </source>
</evidence>
<dbReference type="EMBL" id="LUGG01000023">
    <property type="protein sequence ID" value="OBZ67665.1"/>
    <property type="molecule type" value="Genomic_DNA"/>
</dbReference>
<feature type="domain" description="DUF6699" evidence="1">
    <location>
        <begin position="169"/>
        <end position="304"/>
    </location>
</feature>
<evidence type="ECO:0000259" key="1">
    <source>
        <dbReference type="Pfam" id="PF20415"/>
    </source>
</evidence>
<dbReference type="InterPro" id="IPR046522">
    <property type="entry name" value="DUF6699"/>
</dbReference>
<evidence type="ECO:0000313" key="3">
    <source>
        <dbReference type="Proteomes" id="UP000092993"/>
    </source>
</evidence>
<name>A0A1C7LS44_GRIFR</name>
<dbReference type="OrthoDB" id="3241567at2759"/>
<dbReference type="Pfam" id="PF20415">
    <property type="entry name" value="DUF6699"/>
    <property type="match status" value="1"/>
</dbReference>
<dbReference type="STRING" id="5627.A0A1C7LS44"/>
<sequence>MDVRMIAARHSSGDIAVAQTVSCSSGTARSPVVTPIQVASPAVFMSTPLAASAMPWMQPQVTWPTFAWMPHPYPHPTIPASTFWGSGIFGGQRSWPATPCDAMAAARLTGGWPLPGMAPTGWTPGLWPSVIQTPTVTTPVFITSPFQGGPVICKWLVPNPINPDVPHVMWDVSQHPLTAKRITGRELVADITRYLDEQATNPPSDKILIICDIGMAQNMWGPIVVQKSRITVWDVFLAIYEYFQKQMTRKEVDYLASLASGNLKSMEDACYKRCLRAPALPGYEWQQGMRRVDCLGDKTVFWVLLHDAASLRLRSDIYQTLINADYGTTIQIYKLEIMRI</sequence>
<comment type="caution">
    <text evidence="2">The sequence shown here is derived from an EMBL/GenBank/DDBJ whole genome shotgun (WGS) entry which is preliminary data.</text>
</comment>
<reference evidence="2 3" key="1">
    <citation type="submission" date="2016-03" db="EMBL/GenBank/DDBJ databases">
        <title>Whole genome sequencing of Grifola frondosa 9006-11.</title>
        <authorList>
            <person name="Min B."/>
            <person name="Park H."/>
            <person name="Kim J.-G."/>
            <person name="Cho H."/>
            <person name="Oh Y.-L."/>
            <person name="Kong W.-S."/>
            <person name="Choi I.-G."/>
        </authorList>
    </citation>
    <scope>NUCLEOTIDE SEQUENCE [LARGE SCALE GENOMIC DNA]</scope>
    <source>
        <strain evidence="2 3">9006-11</strain>
    </source>
</reference>